<proteinExistence type="predicted"/>
<feature type="compositionally biased region" description="Polar residues" evidence="1">
    <location>
        <begin position="114"/>
        <end position="123"/>
    </location>
</feature>
<accession>A0ABQ8KRD3</accession>
<reference evidence="2 3" key="1">
    <citation type="journal article" date="2021" name="Environ. Microbiol.">
        <title>Gene family expansions and transcriptome signatures uncover fungal adaptations to wood decay.</title>
        <authorList>
            <person name="Hage H."/>
            <person name="Miyauchi S."/>
            <person name="Viragh M."/>
            <person name="Drula E."/>
            <person name="Min B."/>
            <person name="Chaduli D."/>
            <person name="Navarro D."/>
            <person name="Favel A."/>
            <person name="Norest M."/>
            <person name="Lesage-Meessen L."/>
            <person name="Balint B."/>
            <person name="Merenyi Z."/>
            <person name="de Eugenio L."/>
            <person name="Morin E."/>
            <person name="Martinez A.T."/>
            <person name="Baldrian P."/>
            <person name="Stursova M."/>
            <person name="Martinez M.J."/>
            <person name="Novotny C."/>
            <person name="Magnuson J.K."/>
            <person name="Spatafora J.W."/>
            <person name="Maurice S."/>
            <person name="Pangilinan J."/>
            <person name="Andreopoulos W."/>
            <person name="LaButti K."/>
            <person name="Hundley H."/>
            <person name="Na H."/>
            <person name="Kuo A."/>
            <person name="Barry K."/>
            <person name="Lipzen A."/>
            <person name="Henrissat B."/>
            <person name="Riley R."/>
            <person name="Ahrendt S."/>
            <person name="Nagy L.G."/>
            <person name="Grigoriev I.V."/>
            <person name="Martin F."/>
            <person name="Rosso M.N."/>
        </authorList>
    </citation>
    <scope>NUCLEOTIDE SEQUENCE [LARGE SCALE GENOMIC DNA]</scope>
    <source>
        <strain evidence="2 3">CIRM-BRFM 1785</strain>
    </source>
</reference>
<protein>
    <submittedName>
        <fullName evidence="2">Uncharacterized protein</fullName>
    </submittedName>
</protein>
<evidence type="ECO:0000313" key="3">
    <source>
        <dbReference type="Proteomes" id="UP000814176"/>
    </source>
</evidence>
<keyword evidence="3" id="KW-1185">Reference proteome</keyword>
<dbReference type="Proteomes" id="UP000814176">
    <property type="component" value="Unassembled WGS sequence"/>
</dbReference>
<comment type="caution">
    <text evidence="2">The sequence shown here is derived from an EMBL/GenBank/DDBJ whole genome shotgun (WGS) entry which is preliminary data.</text>
</comment>
<evidence type="ECO:0000256" key="1">
    <source>
        <dbReference type="SAM" id="MobiDB-lite"/>
    </source>
</evidence>
<gene>
    <name evidence="2" type="ORF">C8Q71DRAFT_854948</name>
</gene>
<dbReference type="EMBL" id="JADCUA010000004">
    <property type="protein sequence ID" value="KAH9841095.1"/>
    <property type="molecule type" value="Genomic_DNA"/>
</dbReference>
<feature type="compositionally biased region" description="Low complexity" evidence="1">
    <location>
        <begin position="100"/>
        <end position="113"/>
    </location>
</feature>
<evidence type="ECO:0000313" key="2">
    <source>
        <dbReference type="EMBL" id="KAH9841095.1"/>
    </source>
</evidence>
<feature type="region of interest" description="Disordered" evidence="1">
    <location>
        <begin position="78"/>
        <end position="140"/>
    </location>
</feature>
<name>A0ABQ8KRD3_9APHY</name>
<dbReference type="GeneID" id="72007857"/>
<dbReference type="RefSeq" id="XP_047782561.1">
    <property type="nucleotide sequence ID" value="XM_047927125.1"/>
</dbReference>
<organism evidence="2 3">
    <name type="scientific">Rhodofomes roseus</name>
    <dbReference type="NCBI Taxonomy" id="34475"/>
    <lineage>
        <taxon>Eukaryota</taxon>
        <taxon>Fungi</taxon>
        <taxon>Dikarya</taxon>
        <taxon>Basidiomycota</taxon>
        <taxon>Agaricomycotina</taxon>
        <taxon>Agaricomycetes</taxon>
        <taxon>Polyporales</taxon>
        <taxon>Rhodofomes</taxon>
    </lineage>
</organism>
<sequence>MAPTNWPAWVKTFNVDEMLHIRRLAVDIVDHELEAELHPFLQTVLEWASLRTSIPGPNGYRLRTIAQFIMTIPPDAFDAPEPTERQTRATSQAHGVVHGSLSSISASTMTASSGPSVISNPQQRAKDRRRTPDYATLLSPHDPAKPHPRLLFVHELKRYEERVFQEVQEGSKKSPYEVILESSFRDMEEQIAEQAELALWTFRDLRVVYVMCHVGVHFKVVRFGRKNSKSAGRRARGGVTALYKSKVYMLLNEDCTDFSGDFKIWWTIVKHGQVGDLGARTSSTPGNAN</sequence>